<gene>
    <name evidence="1" type="ORF">SAMN05216601_103308</name>
</gene>
<dbReference type="RefSeq" id="WP_074937970.1">
    <property type="nucleotide sequence ID" value="NZ_FOWP01000003.1"/>
</dbReference>
<dbReference type="Proteomes" id="UP000182400">
    <property type="component" value="Unassembled WGS sequence"/>
</dbReference>
<evidence type="ECO:0000313" key="2">
    <source>
        <dbReference type="Proteomes" id="UP000182400"/>
    </source>
</evidence>
<dbReference type="AlphaFoldDB" id="A0A1I5L567"/>
<organism evidence="1 2">
    <name type="scientific">Ectopseudomonas composti</name>
    <dbReference type="NCBI Taxonomy" id="658457"/>
    <lineage>
        <taxon>Bacteria</taxon>
        <taxon>Pseudomonadati</taxon>
        <taxon>Pseudomonadota</taxon>
        <taxon>Gammaproteobacteria</taxon>
        <taxon>Pseudomonadales</taxon>
        <taxon>Pseudomonadaceae</taxon>
        <taxon>Ectopseudomonas</taxon>
    </lineage>
</organism>
<sequence length="189" mass="22232">MSRVINRVIRQAAESLGSSLDQFYPSYGRNGLNERNLTYQMAKAFESRSDAYAFMEVPFLNTATGRYDYRIDCMLFDKDRALFVECKRLYKPEKAQQLIVDLQRMNAENLAPVLEKFTAEKPRSRSVYRMILAETWQKPITEWWKSSNSGRTWDGSWLPEDRGVIEVKTFDNGKTLYWLYAYEPLLFSN</sequence>
<protein>
    <recommendedName>
        <fullName evidence="3">PD-(D/E)XK nuclease superfamily protein</fullName>
    </recommendedName>
</protein>
<dbReference type="OrthoDB" id="6870773at2"/>
<reference evidence="1 2" key="1">
    <citation type="submission" date="2016-10" db="EMBL/GenBank/DDBJ databases">
        <authorList>
            <person name="de Groot N.N."/>
        </authorList>
    </citation>
    <scope>NUCLEOTIDE SEQUENCE [LARGE SCALE GENOMIC DNA]</scope>
    <source>
        <strain evidence="1 2">CCUG 59231</strain>
    </source>
</reference>
<name>A0A1I5L567_9GAMM</name>
<proteinExistence type="predicted"/>
<dbReference type="EMBL" id="FOWP01000003">
    <property type="protein sequence ID" value="SFO91901.1"/>
    <property type="molecule type" value="Genomic_DNA"/>
</dbReference>
<evidence type="ECO:0000313" key="1">
    <source>
        <dbReference type="EMBL" id="SFO91901.1"/>
    </source>
</evidence>
<evidence type="ECO:0008006" key="3">
    <source>
        <dbReference type="Google" id="ProtNLM"/>
    </source>
</evidence>
<accession>A0A1I5L567</accession>